<keyword evidence="2" id="KW-0378">Hydrolase</keyword>
<dbReference type="InterPro" id="IPR006683">
    <property type="entry name" value="Thioestr_dom"/>
</dbReference>
<dbReference type="OrthoDB" id="46529at2759"/>
<dbReference type="Proteomes" id="UP000800092">
    <property type="component" value="Unassembled WGS sequence"/>
</dbReference>
<evidence type="ECO:0000259" key="3">
    <source>
        <dbReference type="Pfam" id="PF03061"/>
    </source>
</evidence>
<evidence type="ECO:0000313" key="5">
    <source>
        <dbReference type="Proteomes" id="UP000800092"/>
    </source>
</evidence>
<dbReference type="EMBL" id="ML991800">
    <property type="protein sequence ID" value="KAF2234263.1"/>
    <property type="molecule type" value="Genomic_DNA"/>
</dbReference>
<dbReference type="PANTHER" id="PTHR21660:SF11">
    <property type="entry name" value="FAMILY PROTEIN, PUTATIVE (AFU_ORTHOLOGUE AFUA_4G04355)-RELATED"/>
    <property type="match status" value="1"/>
</dbReference>
<sequence length="150" mass="16009">MPAEGTAELAHVQQLFDRQKPHSAIYNFLLGDARVTSATKGTVKARLQLQKNHVNSRGGLHGAVSATLVDWVGGMAIASYDLREKTGVSTDIHVTYLSSAKEGDWIEVEGKANKVGGTLAFTTATIYKLDEQGQPGAVIATGSHSKYVKV</sequence>
<dbReference type="SUPFAM" id="SSF54637">
    <property type="entry name" value="Thioesterase/thiol ester dehydrase-isomerase"/>
    <property type="match status" value="1"/>
</dbReference>
<organism evidence="4 5">
    <name type="scientific">Viridothelium virens</name>
    <name type="common">Speckled blister lichen</name>
    <name type="synonym">Trypethelium virens</name>
    <dbReference type="NCBI Taxonomy" id="1048519"/>
    <lineage>
        <taxon>Eukaryota</taxon>
        <taxon>Fungi</taxon>
        <taxon>Dikarya</taxon>
        <taxon>Ascomycota</taxon>
        <taxon>Pezizomycotina</taxon>
        <taxon>Dothideomycetes</taxon>
        <taxon>Dothideomycetes incertae sedis</taxon>
        <taxon>Trypetheliales</taxon>
        <taxon>Trypetheliaceae</taxon>
        <taxon>Viridothelium</taxon>
    </lineage>
</organism>
<reference evidence="4" key="1">
    <citation type="journal article" date="2020" name="Stud. Mycol.">
        <title>101 Dothideomycetes genomes: a test case for predicting lifestyles and emergence of pathogens.</title>
        <authorList>
            <person name="Haridas S."/>
            <person name="Albert R."/>
            <person name="Binder M."/>
            <person name="Bloem J."/>
            <person name="Labutti K."/>
            <person name="Salamov A."/>
            <person name="Andreopoulos B."/>
            <person name="Baker S."/>
            <person name="Barry K."/>
            <person name="Bills G."/>
            <person name="Bluhm B."/>
            <person name="Cannon C."/>
            <person name="Castanera R."/>
            <person name="Culley D."/>
            <person name="Daum C."/>
            <person name="Ezra D."/>
            <person name="Gonzalez J."/>
            <person name="Henrissat B."/>
            <person name="Kuo A."/>
            <person name="Liang C."/>
            <person name="Lipzen A."/>
            <person name="Lutzoni F."/>
            <person name="Magnuson J."/>
            <person name="Mondo S."/>
            <person name="Nolan M."/>
            <person name="Ohm R."/>
            <person name="Pangilinan J."/>
            <person name="Park H.-J."/>
            <person name="Ramirez L."/>
            <person name="Alfaro M."/>
            <person name="Sun H."/>
            <person name="Tritt A."/>
            <person name="Yoshinaga Y."/>
            <person name="Zwiers L.-H."/>
            <person name="Turgeon B."/>
            <person name="Goodwin S."/>
            <person name="Spatafora J."/>
            <person name="Crous P."/>
            <person name="Grigoriev I."/>
        </authorList>
    </citation>
    <scope>NUCLEOTIDE SEQUENCE</scope>
    <source>
        <strain evidence="4">Tuck. ex Michener</strain>
    </source>
</reference>
<proteinExistence type="inferred from homology"/>
<feature type="domain" description="Thioesterase" evidence="3">
    <location>
        <begin position="58"/>
        <end position="131"/>
    </location>
</feature>
<keyword evidence="5" id="KW-1185">Reference proteome</keyword>
<dbReference type="InterPro" id="IPR003736">
    <property type="entry name" value="PAAI_dom"/>
</dbReference>
<dbReference type="AlphaFoldDB" id="A0A6A6H9Q9"/>
<dbReference type="FunFam" id="3.10.129.10:FF:000033">
    <property type="entry name" value="acyl-coenzyme A thioesterase 13"/>
    <property type="match status" value="1"/>
</dbReference>
<dbReference type="Pfam" id="PF03061">
    <property type="entry name" value="4HBT"/>
    <property type="match status" value="1"/>
</dbReference>
<name>A0A6A6H9Q9_VIRVR</name>
<dbReference type="InterPro" id="IPR029069">
    <property type="entry name" value="HotDog_dom_sf"/>
</dbReference>
<evidence type="ECO:0000256" key="2">
    <source>
        <dbReference type="ARBA" id="ARBA00022801"/>
    </source>
</evidence>
<dbReference type="InterPro" id="IPR039298">
    <property type="entry name" value="ACOT13"/>
</dbReference>
<gene>
    <name evidence="4" type="ORF">EV356DRAFT_502615</name>
</gene>
<comment type="similarity">
    <text evidence="1">Belongs to the thioesterase PaaI family.</text>
</comment>
<evidence type="ECO:0000256" key="1">
    <source>
        <dbReference type="ARBA" id="ARBA00008324"/>
    </source>
</evidence>
<dbReference type="NCBIfam" id="TIGR00369">
    <property type="entry name" value="unchar_dom_1"/>
    <property type="match status" value="1"/>
</dbReference>
<dbReference type="Gene3D" id="3.10.129.10">
    <property type="entry name" value="Hotdog Thioesterase"/>
    <property type="match status" value="1"/>
</dbReference>
<dbReference type="PANTHER" id="PTHR21660">
    <property type="entry name" value="THIOESTERASE SUPERFAMILY MEMBER-RELATED"/>
    <property type="match status" value="1"/>
</dbReference>
<dbReference type="CDD" id="cd03443">
    <property type="entry name" value="PaaI_thioesterase"/>
    <property type="match status" value="1"/>
</dbReference>
<accession>A0A6A6H9Q9</accession>
<evidence type="ECO:0000313" key="4">
    <source>
        <dbReference type="EMBL" id="KAF2234263.1"/>
    </source>
</evidence>
<dbReference type="GO" id="GO:0047617">
    <property type="term" value="F:fatty acyl-CoA hydrolase activity"/>
    <property type="evidence" value="ECO:0007669"/>
    <property type="project" value="InterPro"/>
</dbReference>
<protein>
    <submittedName>
        <fullName evidence="4">Acyl-coenzyme A thioesteras-like protein 13</fullName>
    </submittedName>
</protein>